<dbReference type="InterPro" id="IPR014043">
    <property type="entry name" value="Acyl_transferase_dom"/>
</dbReference>
<protein>
    <recommendedName>
        <fullName evidence="15">Beta-ketoacyl synthase</fullName>
    </recommendedName>
</protein>
<feature type="domain" description="Ketosynthase family 3 (KS3)" evidence="11">
    <location>
        <begin position="33"/>
        <end position="456"/>
    </location>
</feature>
<dbReference type="CDD" id="cd00833">
    <property type="entry name" value="PKS"/>
    <property type="match status" value="2"/>
</dbReference>
<evidence type="ECO:0000256" key="7">
    <source>
        <dbReference type="ARBA" id="ARBA00023268"/>
    </source>
</evidence>
<dbReference type="InterPro" id="IPR049552">
    <property type="entry name" value="PKS_DH_N"/>
</dbReference>
<keyword evidence="7" id="KW-0511">Multifunctional enzyme</keyword>
<proteinExistence type="predicted"/>
<evidence type="ECO:0000256" key="2">
    <source>
        <dbReference type="ARBA" id="ARBA00004792"/>
    </source>
</evidence>
<dbReference type="SUPFAM" id="SSF51735">
    <property type="entry name" value="NAD(P)-binding Rossmann-fold domains"/>
    <property type="match status" value="2"/>
</dbReference>
<dbReference type="GO" id="GO:0031177">
    <property type="term" value="F:phosphopantetheine binding"/>
    <property type="evidence" value="ECO:0007669"/>
    <property type="project" value="InterPro"/>
</dbReference>
<feature type="region of interest" description="N-terminal hotdog fold" evidence="9">
    <location>
        <begin position="895"/>
        <end position="1018"/>
    </location>
</feature>
<comment type="caution">
    <text evidence="13">The sequence shown here is derived from an EMBL/GenBank/DDBJ whole genome shotgun (WGS) entry which is preliminary data.</text>
</comment>
<dbReference type="InterPro" id="IPR009081">
    <property type="entry name" value="PP-bd_ACP"/>
</dbReference>
<organism evidence="13 14">
    <name type="scientific">Micromonospora maris</name>
    <dbReference type="NCBI Taxonomy" id="1003110"/>
    <lineage>
        <taxon>Bacteria</taxon>
        <taxon>Bacillati</taxon>
        <taxon>Actinomycetota</taxon>
        <taxon>Actinomycetes</taxon>
        <taxon>Micromonosporales</taxon>
        <taxon>Micromonosporaceae</taxon>
        <taxon>Micromonospora</taxon>
    </lineage>
</organism>
<dbReference type="SUPFAM" id="SSF53901">
    <property type="entry name" value="Thiolase-like"/>
    <property type="match status" value="2"/>
</dbReference>
<dbReference type="Pfam" id="PF00698">
    <property type="entry name" value="Acyl_transf_1"/>
    <property type="match status" value="2"/>
</dbReference>
<dbReference type="SMART" id="SM00823">
    <property type="entry name" value="PKS_PP"/>
    <property type="match status" value="2"/>
</dbReference>
<evidence type="ECO:0000256" key="9">
    <source>
        <dbReference type="PROSITE-ProRule" id="PRU01363"/>
    </source>
</evidence>
<evidence type="ECO:0008006" key="15">
    <source>
        <dbReference type="Google" id="ProtNLM"/>
    </source>
</evidence>
<evidence type="ECO:0000256" key="4">
    <source>
        <dbReference type="ARBA" id="ARBA00022553"/>
    </source>
</evidence>
<accession>A0A9X0HZJ1</accession>
<name>A0A9X0HZJ1_9ACTN</name>
<feature type="active site" description="Proton acceptor; for dehydratase activity" evidence="9">
    <location>
        <position position="927"/>
    </location>
</feature>
<evidence type="ECO:0000259" key="10">
    <source>
        <dbReference type="PROSITE" id="PS50075"/>
    </source>
</evidence>
<dbReference type="PANTHER" id="PTHR43775:SF51">
    <property type="entry name" value="INACTIVE PHENOLPHTHIOCEROL SYNTHESIS POLYKETIDE SYNTHASE TYPE I PKS1-RELATED"/>
    <property type="match status" value="1"/>
</dbReference>
<dbReference type="FunFam" id="3.40.47.10:FF:000019">
    <property type="entry name" value="Polyketide synthase type I"/>
    <property type="match status" value="2"/>
</dbReference>
<dbReference type="GO" id="GO:0004315">
    <property type="term" value="F:3-oxoacyl-[acyl-carrier-protein] synthase activity"/>
    <property type="evidence" value="ECO:0007669"/>
    <property type="project" value="InterPro"/>
</dbReference>
<dbReference type="Gene3D" id="3.40.366.10">
    <property type="entry name" value="Malonyl-Coenzyme A Acyl Carrier Protein, domain 2"/>
    <property type="match status" value="2"/>
</dbReference>
<dbReference type="PROSITE" id="PS00012">
    <property type="entry name" value="PHOSPHOPANTETHEINE"/>
    <property type="match status" value="2"/>
</dbReference>
<dbReference type="Pfam" id="PF08659">
    <property type="entry name" value="KR"/>
    <property type="match status" value="1"/>
</dbReference>
<dbReference type="InterPro" id="IPR020806">
    <property type="entry name" value="PKS_PP-bd"/>
</dbReference>
<evidence type="ECO:0000256" key="1">
    <source>
        <dbReference type="ARBA" id="ARBA00001957"/>
    </source>
</evidence>
<dbReference type="Gene3D" id="3.30.70.3290">
    <property type="match status" value="2"/>
</dbReference>
<dbReference type="PROSITE" id="PS52004">
    <property type="entry name" value="KS3_2"/>
    <property type="match status" value="2"/>
</dbReference>
<dbReference type="GO" id="GO:0006633">
    <property type="term" value="P:fatty acid biosynthetic process"/>
    <property type="evidence" value="ECO:0007669"/>
    <property type="project" value="InterPro"/>
</dbReference>
<dbReference type="PROSITE" id="PS50075">
    <property type="entry name" value="CARRIER"/>
    <property type="match status" value="2"/>
</dbReference>
<keyword evidence="8" id="KW-0012">Acyltransferase</keyword>
<keyword evidence="5" id="KW-0808">Transferase</keyword>
<dbReference type="Pfam" id="PF08990">
    <property type="entry name" value="Docking"/>
    <property type="match status" value="1"/>
</dbReference>
<dbReference type="SUPFAM" id="SSF47336">
    <property type="entry name" value="ACP-like"/>
    <property type="match status" value="2"/>
</dbReference>
<dbReference type="InterPro" id="IPR015083">
    <property type="entry name" value="NorB/c/GfsB-D-like_docking"/>
</dbReference>
<feature type="domain" description="Ketosynthase family 3 (KS3)" evidence="11">
    <location>
        <begin position="1684"/>
        <end position="2108"/>
    </location>
</feature>
<dbReference type="SMART" id="SM00827">
    <property type="entry name" value="PKS_AT"/>
    <property type="match status" value="2"/>
</dbReference>
<dbReference type="InterPro" id="IPR014030">
    <property type="entry name" value="Ketoacyl_synth_N"/>
</dbReference>
<evidence type="ECO:0000256" key="3">
    <source>
        <dbReference type="ARBA" id="ARBA00022450"/>
    </source>
</evidence>
<dbReference type="Pfam" id="PF00109">
    <property type="entry name" value="ketoacyl-synt"/>
    <property type="match status" value="2"/>
</dbReference>
<gene>
    <name evidence="13" type="ORF">ADL17_12355</name>
</gene>
<sequence>MADEQKLRDYLKRAIADSQDLRARLRAAEDQDREPIAVVGMGCRYPGGVTSPDELWDLVLAERDAVGPFPENRGWPADLVDPDPEAVGKSYAGEGGFLYDADQFDADFFGISPREAEAIDPQQRLLLEVAWETAENAGIDPESLRGTDTGVFLGSMYHDYGARPRLPGEAEGYLFSGSAGSIASGRLAYVFGLEGPTLTVDTACSSSLVALHLAVSALRRGECSAALVGGVTVMATPTAFVEFSRQRGLAVDGRCRSFGAGAAGTGWAEGVGLLLVERLSVARERGHRVLAVVRGSAVNSDGASNGLTAPSGPAQERVIRAALGVAGLSASDVDVVEAHGTGTSLGDPIEAQAVLATYGSRTGGVPVLLGSLKSNIGHAQAAAGVGGVIKMVQAIRAGVAPRSLHCEVPSPMVDWDSGAVQLLSSRQDWPDTGRPRRAAVSSFGFGGTNAHVILEQAPESEPTDEPAAGERPQRIPLLLSARGPAALADTARRIADLLTDPDTDPLDVAGSLATGRAALTHRAAVLGTQSADLRQALLALAEDRPHPAVHRGTRSSGKTVFAFTGQGSQWVGMGEGLVGVFPVFRRVWEEVCSRLVWDAGDVDATGNAQPAIFAVEVALFRLLESWGVRPDVVVGHSVGEIAAAHVAGVLSLSDACRLVGARGRLMQALPAGGVMVAVQASEEEVVPLLTDGVSVGAVNGPRSVVLSGVAGAVESVVGRLSCRSRSLVVSHAFHSSLMDPMLDEFRAVVRELSFGRPVVSAVSTVTGEPVTAQWSDPEYWVGQVRSTVRFHDAIRTAHRLGARTLLEIGPDAVLSGLAADTLTTISTLRRDQPEPDAVRTAAATLWATGAGIDRPAILADTGTRRHALPTYPFQRRRYWMHPASGVDAGLRPAGHPLLTAAVTLAAGDTTVFTGELSTTTQPWLADHRLHGTVVLPGVALADLLATVGARTGHPHLVDLVTTTPVTLPGDQPLDLQVTVTGHDDGRCTAEVFTRPAATDDTPWQRHATAVLDDTPPDEHPDTRVPAAATEIDLDDLYDRLTEHGYDYGPQFRGLQRLHRHGDDLYAEITGPDNTGFTVHPALLDAALHPLLPGVAADSPARLPFAWAGVHLAGTRATILRARITPLGPESVRLTVTDDTGDPVATVRQLTLRPADPDQFRPSVTDLRYRPQWQPHPAPGHAPAANADGTAPPDLLIVRVAATGPGSPATRARTAVHDTLAVLRDHLTGEPGPRLVVVPPADDPLTAAAVAGLVRSARTENPGRVVFVDTDDTDASRTALLREALGDEPDLRIRDGEVMVPRLVPAGPAPQTTPDWGDGTVLITGGTGALGAALARHLATRHGVRDLLLVSRTGPEAPGVADLTTELTGLGARVHVAACDVTDRTALAGLLDRHPALTAVVHAAGISRDGVLASLTADQVDEVLAAKADAAWHLHELTADRPLTAFVLYSSIAGLIGPAGQAAYAAGNAFLDELARHRQAAGLPATSIAWGLWQDGGTMSATLTDTDLSRIARLGLRPIDTADAMTALDAAVASTDPVLAVTAVDPTLLRTSTDVPAVLHSLAPGRRAPRRDRGPASIRRIAAMNPPDRDRALANLVRTHAAAVLGHDDPAAIDLDRTVSDLGFDSLTGVELRNRLATATGLTLPATLIFDHPTPAALAEHLASRLTDTAPAAEQTVAPVVVADEDPVVIVGMGCRFPGGVSSADELWDLVVAEKDAVGPFPVNRGWPADLVDPDPEAVGKSYAGEGGFLYDADLFDAEFFGMSPREALATDPQQRLLLEVAWETFEQAGIDPRSLRGSDTGVFCGVMYHDYGSGPGTLPAEVEGYLAGGTMGSVASGRLAYVYGLNGPTLTVDTACSSSLVALHLAVSALRRGECSAALVGGVTVMATPTAFVEFSRQRGLAVDGRCRSFGAGAAGTGWAEGVGLLLVERLSVARERGHRVLAVVRGSAVNSDGASNGLTAPSGPAQERVIRAALGAAGLSASDVDVVEAHGTGTSLGDPIEAQAVLATYGSRTGGVPVLLGSLKSNIGHAQAAAGVGGVIKMVQAIRAGVAPRSLHCEVPSPMVDWDSGAVQLLSTRQDWPDTGRPRRAAVSSFGIGGTNAHVILEEPPAVETEPAADDPTPPGTDRPVPIVVSAATPQALRAHLDQLADHPIGQPADLARSLLTGRALLAHRAVVAAADPSTLTTALRTATPVTPPRPGRTAVLFTGQGSQWVGMGEGLVGVFPVFRRVWEEVCSRLVWDAGDVDATGNAQPAIFAVEVALFRLLESWGVRPDVVVGHSVGEIAAAHVAGVLSLSDACRLVGARGRLMQALPAGGVMVAVQASEEEVVPLLTDGVSVGAVNGPRSVVLSGVAGAVESVVGRLSCRSRSLVVSHAFHSSLMDPMLDEFRAVVRELSFGRPVVSAVSTVTGEPVTAQWSDPEYWVGQVRSTVRFHDAAQRLLADDVTTLIEVGPDAILTGMLAAHLPDGVAALPTLRRDRPEPQAAAELFGHLYAYGQPVDPDTYPPVAAGTRIPLPSYPFQRERYWLLRDAATTTAVPEPKSTPAPAVDLTGLDDDARADRLLALVRTEAATVLGHGDPTRLGADRAFTDLGFDSMTAVELRSRLSTALGIPLPATAVFDHPTPRSLAGLLLDQYATAAPAAPDDLDLLAEVDRLDAALARNTLTTDRRTAVLVRLGEVLARRSPTEPGPEPDLLHSADADELFAFIDDQLGRAARPAGA</sequence>
<dbReference type="InterPro" id="IPR018201">
    <property type="entry name" value="Ketoacyl_synth_AS"/>
</dbReference>
<dbReference type="SMART" id="SM00825">
    <property type="entry name" value="PKS_KS"/>
    <property type="match status" value="2"/>
</dbReference>
<dbReference type="InterPro" id="IPR001227">
    <property type="entry name" value="Ac_transferase_dom_sf"/>
</dbReference>
<evidence type="ECO:0000259" key="11">
    <source>
        <dbReference type="PROSITE" id="PS52004"/>
    </source>
</evidence>
<dbReference type="Gene3D" id="3.40.50.720">
    <property type="entry name" value="NAD(P)-binding Rossmann-like Domain"/>
    <property type="match status" value="1"/>
</dbReference>
<comment type="cofactor">
    <cofactor evidence="1">
        <name>pantetheine 4'-phosphate</name>
        <dbReference type="ChEBI" id="CHEBI:47942"/>
    </cofactor>
</comment>
<dbReference type="Pfam" id="PF00550">
    <property type="entry name" value="PP-binding"/>
    <property type="match status" value="2"/>
</dbReference>
<dbReference type="SMART" id="SM00822">
    <property type="entry name" value="PKS_KR"/>
    <property type="match status" value="1"/>
</dbReference>
<keyword evidence="14" id="KW-1185">Reference proteome</keyword>
<dbReference type="CDD" id="cd08956">
    <property type="entry name" value="KR_3_FAS_SDR_x"/>
    <property type="match status" value="1"/>
</dbReference>
<dbReference type="Pfam" id="PF16197">
    <property type="entry name" value="KAsynt_C_assoc"/>
    <property type="match status" value="2"/>
</dbReference>
<keyword evidence="3" id="KW-0596">Phosphopantetheine</keyword>
<evidence type="ECO:0000256" key="5">
    <source>
        <dbReference type="ARBA" id="ARBA00022679"/>
    </source>
</evidence>
<dbReference type="InterPro" id="IPR049900">
    <property type="entry name" value="PKS_mFAS_DH"/>
</dbReference>
<feature type="domain" description="Carrier" evidence="10">
    <location>
        <begin position="1590"/>
        <end position="1665"/>
    </location>
</feature>
<dbReference type="PROSITE" id="PS00606">
    <property type="entry name" value="KS3_1"/>
    <property type="match status" value="2"/>
</dbReference>
<dbReference type="GO" id="GO:0033068">
    <property type="term" value="P:macrolide biosynthetic process"/>
    <property type="evidence" value="ECO:0007669"/>
    <property type="project" value="UniProtKB-ARBA"/>
</dbReference>
<dbReference type="InterPro" id="IPR020807">
    <property type="entry name" value="PKS_DH"/>
</dbReference>
<dbReference type="Gene3D" id="3.10.129.110">
    <property type="entry name" value="Polyketide synthase dehydratase"/>
    <property type="match status" value="1"/>
</dbReference>
<comment type="pathway">
    <text evidence="2">Antibiotic biosynthesis.</text>
</comment>
<feature type="domain" description="Carrier" evidence="10">
    <location>
        <begin position="2561"/>
        <end position="2636"/>
    </location>
</feature>
<feature type="domain" description="PKS/mFAS DH" evidence="12">
    <location>
        <begin position="895"/>
        <end position="1160"/>
    </location>
</feature>
<evidence type="ECO:0000313" key="14">
    <source>
        <dbReference type="Proteomes" id="UP000053246"/>
    </source>
</evidence>
<dbReference type="InterPro" id="IPR049551">
    <property type="entry name" value="PKS_DH_C"/>
</dbReference>
<dbReference type="Gene3D" id="3.40.47.10">
    <property type="match status" value="2"/>
</dbReference>
<dbReference type="GO" id="GO:0004312">
    <property type="term" value="F:fatty acid synthase activity"/>
    <property type="evidence" value="ECO:0007669"/>
    <property type="project" value="TreeGrafter"/>
</dbReference>
<dbReference type="Pfam" id="PF02801">
    <property type="entry name" value="Ketoacyl-synt_C"/>
    <property type="match status" value="2"/>
</dbReference>
<evidence type="ECO:0000256" key="6">
    <source>
        <dbReference type="ARBA" id="ARBA00023194"/>
    </source>
</evidence>
<dbReference type="EMBL" id="LMWI01000002">
    <property type="protein sequence ID" value="KUJ44032.1"/>
    <property type="molecule type" value="Genomic_DNA"/>
</dbReference>
<dbReference type="InterPro" id="IPR016039">
    <property type="entry name" value="Thiolase-like"/>
</dbReference>
<dbReference type="SUPFAM" id="SSF52151">
    <property type="entry name" value="FabD/lysophospholipase-like"/>
    <property type="match status" value="2"/>
</dbReference>
<dbReference type="InterPro" id="IPR036291">
    <property type="entry name" value="NAD(P)-bd_dom_sf"/>
</dbReference>
<dbReference type="InterPro" id="IPR013968">
    <property type="entry name" value="PKS_KR"/>
</dbReference>
<dbReference type="FunFam" id="1.10.1200.10:FF:000007">
    <property type="entry name" value="Probable polyketide synthase pks17"/>
    <property type="match status" value="2"/>
</dbReference>
<evidence type="ECO:0000259" key="12">
    <source>
        <dbReference type="PROSITE" id="PS52019"/>
    </source>
</evidence>
<keyword evidence="4" id="KW-0597">Phosphoprotein</keyword>
<dbReference type="Pfam" id="PF14765">
    <property type="entry name" value="PS-DH"/>
    <property type="match status" value="1"/>
</dbReference>
<feature type="active site" description="Proton donor; for dehydratase activity" evidence="9">
    <location>
        <position position="1084"/>
    </location>
</feature>
<evidence type="ECO:0000256" key="8">
    <source>
        <dbReference type="ARBA" id="ARBA00023315"/>
    </source>
</evidence>
<dbReference type="SUPFAM" id="SSF55048">
    <property type="entry name" value="Probable ACP-binding domain of malonyl-CoA ACP transacylase"/>
    <property type="match status" value="2"/>
</dbReference>
<keyword evidence="6" id="KW-0045">Antibiotic biosynthesis</keyword>
<dbReference type="SMART" id="SM00826">
    <property type="entry name" value="PKS_DH"/>
    <property type="match status" value="1"/>
</dbReference>
<dbReference type="InterPro" id="IPR014031">
    <property type="entry name" value="Ketoacyl_synth_C"/>
</dbReference>
<dbReference type="Gene3D" id="1.10.1200.10">
    <property type="entry name" value="ACP-like"/>
    <property type="match status" value="2"/>
</dbReference>
<dbReference type="InterPro" id="IPR057326">
    <property type="entry name" value="KR_dom"/>
</dbReference>
<dbReference type="PANTHER" id="PTHR43775">
    <property type="entry name" value="FATTY ACID SYNTHASE"/>
    <property type="match status" value="1"/>
</dbReference>
<dbReference type="InterPro" id="IPR006162">
    <property type="entry name" value="Ppantetheine_attach_site"/>
</dbReference>
<dbReference type="InterPro" id="IPR036736">
    <property type="entry name" value="ACP-like_sf"/>
</dbReference>
<dbReference type="InterPro" id="IPR020841">
    <property type="entry name" value="PKS_Beta-ketoAc_synthase_dom"/>
</dbReference>
<dbReference type="InterPro" id="IPR042104">
    <property type="entry name" value="PKS_dehydratase_sf"/>
</dbReference>
<dbReference type="InterPro" id="IPR050091">
    <property type="entry name" value="PKS_NRPS_Biosynth_Enz"/>
</dbReference>
<dbReference type="InterPro" id="IPR032821">
    <property type="entry name" value="PKS_assoc"/>
</dbReference>
<reference evidence="13 14" key="1">
    <citation type="submission" date="2015-10" db="EMBL/GenBank/DDBJ databases">
        <authorList>
            <person name="Ju K.-S."/>
            <person name="Doroghazi J.R."/>
            <person name="Metcalf W.W."/>
        </authorList>
    </citation>
    <scope>NUCLEOTIDE SEQUENCE [LARGE SCALE GENOMIC DNA]</scope>
    <source>
        <strain evidence="13 14">NRRL B-24793</strain>
    </source>
</reference>
<dbReference type="InterPro" id="IPR016035">
    <property type="entry name" value="Acyl_Trfase/lysoPLipase"/>
</dbReference>
<evidence type="ECO:0000313" key="13">
    <source>
        <dbReference type="EMBL" id="KUJ44032.1"/>
    </source>
</evidence>
<dbReference type="InterPro" id="IPR016036">
    <property type="entry name" value="Malonyl_transacylase_ACP-bd"/>
</dbReference>
<dbReference type="Proteomes" id="UP000053246">
    <property type="component" value="Unassembled WGS sequence"/>
</dbReference>
<dbReference type="PROSITE" id="PS52019">
    <property type="entry name" value="PKS_MFAS_DH"/>
    <property type="match status" value="1"/>
</dbReference>
<dbReference type="Pfam" id="PF21089">
    <property type="entry name" value="PKS_DH_N"/>
    <property type="match status" value="1"/>
</dbReference>
<dbReference type="OMA" id="EPVTAQW"/>
<dbReference type="SMART" id="SM01294">
    <property type="entry name" value="PKS_PP_betabranch"/>
    <property type="match status" value="2"/>
</dbReference>
<feature type="region of interest" description="C-terminal hotdog fold" evidence="9">
    <location>
        <begin position="1028"/>
        <end position="1160"/>
    </location>
</feature>